<protein>
    <submittedName>
        <fullName evidence="1">TIGR02757 family protein</fullName>
    </submittedName>
</protein>
<reference evidence="1 2" key="1">
    <citation type="journal article" date="2016" name="Int. J. Syst. Evol. Microbiol.">
        <title>Polaribacter haliotis sp. nov., isolated from the gut of abalone Haliotis discus hannai.</title>
        <authorList>
            <person name="Kim Y.O."/>
            <person name="Park I.S."/>
            <person name="Park S."/>
            <person name="Nam B.H."/>
            <person name="Park J.M."/>
            <person name="Kim D.G."/>
            <person name="Yoon J.H."/>
        </authorList>
    </citation>
    <scope>NUCLEOTIDE SEQUENCE [LARGE SCALE GENOMIC DNA]</scope>
    <source>
        <strain evidence="1 2">KCTC 52418</strain>
    </source>
</reference>
<organism evidence="1 2">
    <name type="scientific">Polaribacter haliotis</name>
    <dbReference type="NCBI Taxonomy" id="1888915"/>
    <lineage>
        <taxon>Bacteria</taxon>
        <taxon>Pseudomonadati</taxon>
        <taxon>Bacteroidota</taxon>
        <taxon>Flavobacteriia</taxon>
        <taxon>Flavobacteriales</taxon>
        <taxon>Flavobacteriaceae</taxon>
    </lineage>
</organism>
<accession>A0A7L8AI20</accession>
<dbReference type="RefSeq" id="WP_088355179.1">
    <property type="nucleotide sequence ID" value="NZ_CP061813.1"/>
</dbReference>
<dbReference type="NCBIfam" id="TIGR02757">
    <property type="entry name" value="TIGR02757 family protein"/>
    <property type="match status" value="1"/>
</dbReference>
<dbReference type="Proteomes" id="UP000516764">
    <property type="component" value="Chromosome"/>
</dbReference>
<dbReference type="OrthoDB" id="9773332at2"/>
<dbReference type="Pfam" id="PF09674">
    <property type="entry name" value="DUF2400"/>
    <property type="match status" value="1"/>
</dbReference>
<dbReference type="KEGG" id="phal:H9I45_04165"/>
<evidence type="ECO:0000313" key="2">
    <source>
        <dbReference type="Proteomes" id="UP000516764"/>
    </source>
</evidence>
<proteinExistence type="predicted"/>
<name>A0A7L8AI20_9FLAO</name>
<keyword evidence="2" id="KW-1185">Reference proteome</keyword>
<evidence type="ECO:0000313" key="1">
    <source>
        <dbReference type="EMBL" id="QOD61653.1"/>
    </source>
</evidence>
<sequence length="254" mass="29771">MKKSELKEFLDEKVILYNNPKFIESDPIQIPHRFSLKEDIEIAGFLTAIISWGNRTMIIRNASKMMELLDNSPHDFIINHQKKDLENLNDFVHRTFNYIDFKQFIISLKHIYSNYGGLEEVLSIKDNSKTYQTAIHNFKQLFFEVEHQQRTQKHISDPLKNSAAKRINMFLRWMVRNDKAGVDFGIWKTHNSASLSCPLDVHSGNVARKLKLLPRKQNDWKAVAELDKNLRKLDAKDPVKYDFALFGLGVFEKF</sequence>
<gene>
    <name evidence="1" type="ORF">H9I45_04165</name>
</gene>
<dbReference type="AlphaFoldDB" id="A0A7L8AI20"/>
<dbReference type="EMBL" id="CP061813">
    <property type="protein sequence ID" value="QOD61653.1"/>
    <property type="molecule type" value="Genomic_DNA"/>
</dbReference>
<dbReference type="InterPro" id="IPR014127">
    <property type="entry name" value="CHP02757"/>
</dbReference>